<dbReference type="Gene3D" id="2.40.128.110">
    <property type="entry name" value="Lipid/polyisoprenoid-binding, YceI-like"/>
    <property type="match status" value="1"/>
</dbReference>
<evidence type="ECO:0000313" key="2">
    <source>
        <dbReference type="EMBL" id="MET6998658.1"/>
    </source>
</evidence>
<protein>
    <submittedName>
        <fullName evidence="2">YceI family protein</fullName>
    </submittedName>
</protein>
<reference evidence="2 3" key="1">
    <citation type="submission" date="2024-06" db="EMBL/GenBank/DDBJ databases">
        <title>Chitinophaga defluvii sp. nov., isolated from municipal sewage.</title>
        <authorList>
            <person name="Zhang L."/>
        </authorList>
    </citation>
    <scope>NUCLEOTIDE SEQUENCE [LARGE SCALE GENOMIC DNA]</scope>
    <source>
        <strain evidence="2 3">H8</strain>
    </source>
</reference>
<evidence type="ECO:0000313" key="3">
    <source>
        <dbReference type="Proteomes" id="UP001549749"/>
    </source>
</evidence>
<dbReference type="PANTHER" id="PTHR34406">
    <property type="entry name" value="PROTEIN YCEI"/>
    <property type="match status" value="1"/>
</dbReference>
<dbReference type="Proteomes" id="UP001549749">
    <property type="component" value="Unassembled WGS sequence"/>
</dbReference>
<dbReference type="InterPro" id="IPR036761">
    <property type="entry name" value="TTHA0802/YceI-like_sf"/>
</dbReference>
<evidence type="ECO:0000259" key="1">
    <source>
        <dbReference type="SMART" id="SM00867"/>
    </source>
</evidence>
<name>A0ABV2T6K3_9BACT</name>
<dbReference type="SMART" id="SM00867">
    <property type="entry name" value="YceI"/>
    <property type="match status" value="1"/>
</dbReference>
<dbReference type="EMBL" id="JBEXAC010000002">
    <property type="protein sequence ID" value="MET6998658.1"/>
    <property type="molecule type" value="Genomic_DNA"/>
</dbReference>
<dbReference type="SUPFAM" id="SSF101874">
    <property type="entry name" value="YceI-like"/>
    <property type="match status" value="1"/>
</dbReference>
<dbReference type="PROSITE" id="PS51257">
    <property type="entry name" value="PROKAR_LIPOPROTEIN"/>
    <property type="match status" value="1"/>
</dbReference>
<accession>A0ABV2T6K3</accession>
<gene>
    <name evidence="2" type="ORF">ABR189_14835</name>
</gene>
<sequence>MRNFIVLIIAICGLTACQEAPKADKAKVTDAQIVETGTGHPYVVDTLTSRVAWVGTKPTGKHQGYFKLLKGTIYVKDSAINGGKFIINMHSLEDTDLAADPAMKVKLENELKGNLFFDVDKYPEATFEITSVTTFRPAVGDEILMKDATHTIQGNLTMKDVIKNIAFPAKISINASEILASATFNMDRTLWGMTYRADKSLQDKLINSMVNITFTIKAAR</sequence>
<organism evidence="2 3">
    <name type="scientific">Chitinophaga defluvii</name>
    <dbReference type="NCBI Taxonomy" id="3163343"/>
    <lineage>
        <taxon>Bacteria</taxon>
        <taxon>Pseudomonadati</taxon>
        <taxon>Bacteroidota</taxon>
        <taxon>Chitinophagia</taxon>
        <taxon>Chitinophagales</taxon>
        <taxon>Chitinophagaceae</taxon>
        <taxon>Chitinophaga</taxon>
    </lineage>
</organism>
<keyword evidence="3" id="KW-1185">Reference proteome</keyword>
<proteinExistence type="predicted"/>
<dbReference type="InterPro" id="IPR007372">
    <property type="entry name" value="Lipid/polyisoprenoid-bd_YceI"/>
</dbReference>
<comment type="caution">
    <text evidence="2">The sequence shown here is derived from an EMBL/GenBank/DDBJ whole genome shotgun (WGS) entry which is preliminary data.</text>
</comment>
<feature type="domain" description="Lipid/polyisoprenoid-binding YceI-like" evidence="1">
    <location>
        <begin position="41"/>
        <end position="219"/>
    </location>
</feature>
<dbReference type="PANTHER" id="PTHR34406:SF1">
    <property type="entry name" value="PROTEIN YCEI"/>
    <property type="match status" value="1"/>
</dbReference>
<dbReference type="RefSeq" id="WP_354661302.1">
    <property type="nucleotide sequence ID" value="NZ_JBEXAC010000002.1"/>
</dbReference>
<dbReference type="Pfam" id="PF04264">
    <property type="entry name" value="YceI"/>
    <property type="match status" value="1"/>
</dbReference>